<organism evidence="2 3">
    <name type="scientific">Spirosoma fluviale</name>
    <dbReference type="NCBI Taxonomy" id="1597977"/>
    <lineage>
        <taxon>Bacteria</taxon>
        <taxon>Pseudomonadati</taxon>
        <taxon>Bacteroidota</taxon>
        <taxon>Cytophagia</taxon>
        <taxon>Cytophagales</taxon>
        <taxon>Cytophagaceae</taxon>
        <taxon>Spirosoma</taxon>
    </lineage>
</organism>
<dbReference type="OrthoDB" id="949461at2"/>
<reference evidence="3" key="1">
    <citation type="submission" date="2017-09" db="EMBL/GenBank/DDBJ databases">
        <authorList>
            <person name="Varghese N."/>
            <person name="Submissions S."/>
        </authorList>
    </citation>
    <scope>NUCLEOTIDE SEQUENCE [LARGE SCALE GENOMIC DNA]</scope>
    <source>
        <strain evidence="3">DSM 29961</strain>
    </source>
</reference>
<sequence>MLTPTQLDLLRLDLSGLANIEYDEVMTELLDHYASLTERKMALNMSFDDASKWAWAELGSGEGLQQIQTDYEKSIMKQVRVRHFEILKSYFRWPAFVTTALLGTLMYFTAPFISANGMFTVFFVCGLSPLAVLFYGHRKHLDQQTDKRKIVWTYLRESGSFIFNLFYVFGINGLDSLFEEKSKIWLFQVHSTIGLVLCMVVLLYAVSFIQLFKENFSLKLA</sequence>
<feature type="transmembrane region" description="Helical" evidence="1">
    <location>
        <begin position="184"/>
        <end position="209"/>
    </location>
</feature>
<feature type="transmembrane region" description="Helical" evidence="1">
    <location>
        <begin position="90"/>
        <end position="113"/>
    </location>
</feature>
<protein>
    <submittedName>
        <fullName evidence="2">Uncharacterized protein</fullName>
    </submittedName>
</protein>
<keyword evidence="1" id="KW-0812">Transmembrane</keyword>
<name>A0A286G2S5_9BACT</name>
<dbReference type="EMBL" id="OCNH01000002">
    <property type="protein sequence ID" value="SOD89778.1"/>
    <property type="molecule type" value="Genomic_DNA"/>
</dbReference>
<keyword evidence="3" id="KW-1185">Reference proteome</keyword>
<dbReference type="Proteomes" id="UP000219452">
    <property type="component" value="Unassembled WGS sequence"/>
</dbReference>
<evidence type="ECO:0000313" key="3">
    <source>
        <dbReference type="Proteomes" id="UP000219452"/>
    </source>
</evidence>
<keyword evidence="1" id="KW-0472">Membrane</keyword>
<dbReference type="AlphaFoldDB" id="A0A286G2S5"/>
<evidence type="ECO:0000313" key="2">
    <source>
        <dbReference type="EMBL" id="SOD89778.1"/>
    </source>
</evidence>
<proteinExistence type="predicted"/>
<feature type="transmembrane region" description="Helical" evidence="1">
    <location>
        <begin position="158"/>
        <end position="178"/>
    </location>
</feature>
<evidence type="ECO:0000256" key="1">
    <source>
        <dbReference type="SAM" id="Phobius"/>
    </source>
</evidence>
<dbReference type="RefSeq" id="WP_097126764.1">
    <property type="nucleotide sequence ID" value="NZ_OCNH01000002.1"/>
</dbReference>
<feature type="transmembrane region" description="Helical" evidence="1">
    <location>
        <begin position="119"/>
        <end position="137"/>
    </location>
</feature>
<keyword evidence="1" id="KW-1133">Transmembrane helix</keyword>
<gene>
    <name evidence="2" type="ORF">SAMN06269250_3188</name>
</gene>
<accession>A0A286G2S5</accession>